<dbReference type="KEGG" id="ang:An02g07220"/>
<name>A0AAJ8DXS2_ASPNG</name>
<organism evidence="1">
    <name type="scientific">Aspergillus niger</name>
    <dbReference type="NCBI Taxonomy" id="5061"/>
    <lineage>
        <taxon>Eukaryota</taxon>
        <taxon>Fungi</taxon>
        <taxon>Dikarya</taxon>
        <taxon>Ascomycota</taxon>
        <taxon>Pezizomycotina</taxon>
        <taxon>Eurotiomycetes</taxon>
        <taxon>Eurotiomycetidae</taxon>
        <taxon>Eurotiales</taxon>
        <taxon>Aspergillaceae</taxon>
        <taxon>Aspergillus</taxon>
        <taxon>Aspergillus subgen. Circumdati</taxon>
    </lineage>
</organism>
<sequence>MELSRDGSPRQDATKTIRRARVESGSIWARVIERRLSDREAIGYEDRRARDEEGLAAKSAAWVWRLACAGRDSPAQTSAGTAVAGYCDCITRFTPFAFMFKIPRIYPATAANMRKTIHNITCVRLQKS</sequence>
<protein>
    <submittedName>
        <fullName evidence="1">Uncharacterized protein</fullName>
    </submittedName>
</protein>
<reference evidence="1" key="1">
    <citation type="submission" date="2025-02" db="EMBL/GenBank/DDBJ databases">
        <authorList>
            <consortium name="NCBI Genome Project"/>
        </authorList>
    </citation>
    <scope>NUCLEOTIDE SEQUENCE</scope>
</reference>
<dbReference type="VEuPathDB" id="FungiDB:An02g07220"/>
<dbReference type="RefSeq" id="XP_059600005.1">
    <property type="nucleotide sequence ID" value="XM_059746403.1"/>
</dbReference>
<dbReference type="AlphaFoldDB" id="A0AAJ8DXS2"/>
<evidence type="ECO:0000313" key="1">
    <source>
        <dbReference type="RefSeq" id="XP_059600005.1"/>
    </source>
</evidence>
<accession>A0AAJ8DXS2</accession>
<gene>
    <name evidence="1" type="ORF">An02g07220</name>
</gene>
<reference evidence="1" key="2">
    <citation type="submission" date="2025-08" db="UniProtKB">
        <authorList>
            <consortium name="RefSeq"/>
        </authorList>
    </citation>
    <scope>IDENTIFICATION</scope>
</reference>
<dbReference type="GeneID" id="84590381"/>
<proteinExistence type="predicted"/>